<feature type="compositionally biased region" description="Low complexity" evidence="1">
    <location>
        <begin position="460"/>
        <end position="475"/>
    </location>
</feature>
<gene>
    <name evidence="2" type="ORF">IWX90DRAFT_487823</name>
</gene>
<dbReference type="Proteomes" id="UP001456524">
    <property type="component" value="Unassembled WGS sequence"/>
</dbReference>
<feature type="compositionally biased region" description="Low complexity" evidence="1">
    <location>
        <begin position="544"/>
        <end position="555"/>
    </location>
</feature>
<name>A0ABR1XS98_9PEZI</name>
<feature type="compositionally biased region" description="Basic and acidic residues" evidence="1">
    <location>
        <begin position="412"/>
        <end position="433"/>
    </location>
</feature>
<organism evidence="2 3">
    <name type="scientific">Phyllosticta citrichinensis</name>
    <dbReference type="NCBI Taxonomy" id="1130410"/>
    <lineage>
        <taxon>Eukaryota</taxon>
        <taxon>Fungi</taxon>
        <taxon>Dikarya</taxon>
        <taxon>Ascomycota</taxon>
        <taxon>Pezizomycotina</taxon>
        <taxon>Dothideomycetes</taxon>
        <taxon>Dothideomycetes incertae sedis</taxon>
        <taxon>Botryosphaeriales</taxon>
        <taxon>Phyllostictaceae</taxon>
        <taxon>Phyllosticta</taxon>
    </lineage>
</organism>
<evidence type="ECO:0000313" key="2">
    <source>
        <dbReference type="EMBL" id="KAK8164579.1"/>
    </source>
</evidence>
<dbReference type="EMBL" id="JBBWUH010000006">
    <property type="protein sequence ID" value="KAK8164579.1"/>
    <property type="molecule type" value="Genomic_DNA"/>
</dbReference>
<proteinExistence type="predicted"/>
<feature type="region of interest" description="Disordered" evidence="1">
    <location>
        <begin position="412"/>
        <end position="592"/>
    </location>
</feature>
<feature type="compositionally biased region" description="Polar residues" evidence="1">
    <location>
        <begin position="582"/>
        <end position="592"/>
    </location>
</feature>
<keyword evidence="3" id="KW-1185">Reference proteome</keyword>
<sequence>MRRISLSRSRLVSARPRPSSGRVNRPWKFSRETLQALFETYGSVIKVGIDQEKLIELVEQNVAASETPALRKISVREQVASVNFLMHKRLHTYHQAVVNPFVRLQTAKYEEHRKKGEPSPGSNVREFWNKALSKETVDVAFAEMLETLSRLPAVRMLLHHQPPHDPQTLGLWAKGKAYPRKAEFYIFKQAQELLLEVCFDFFEREMPGYLRRRQVECPESFPLKEWLGFIREELSHGGIPTHRLRGERKSVAGYIDLAERIRGLRNKAAHSGLRTAEELSQRLQPGVEFALMLGDDRRARQLELLKEEFDKGIEFVEYLEDEHQPLREKEIELEVFQRILVVLLHDFRDRKAQFSNYIIEDRARLKNLWSLGRYETVLKIQSERLKEETVQKYDRKREGELSWDEWQEKKKNPQRFKYDKGPSTDSPPFEHAHRTSGQPLGLRTSWLSPDADIESKESDAPTTADADPVAAVPTTRDPDEVSPSGPAAETTEKDLVSAEPQAVSENLDDANIPIDQNSPDAPTPQHTKNSPATPAVADSKKKSAPATPTAAATAAGKESKDAKQAAPPTNDEVLDFTEFDDNQTICSSHRLK</sequence>
<evidence type="ECO:0000313" key="3">
    <source>
        <dbReference type="Proteomes" id="UP001456524"/>
    </source>
</evidence>
<feature type="region of interest" description="Disordered" evidence="1">
    <location>
        <begin position="1"/>
        <end position="24"/>
    </location>
</feature>
<feature type="compositionally biased region" description="Polar residues" evidence="1">
    <location>
        <begin position="514"/>
        <end position="532"/>
    </location>
</feature>
<reference evidence="2 3" key="1">
    <citation type="journal article" date="2022" name="G3 (Bethesda)">
        <title>Enemy or ally: a genomic approach to elucidate the lifestyle of Phyllosticta citrichinaensis.</title>
        <authorList>
            <person name="Buijs V.A."/>
            <person name="Groenewald J.Z."/>
            <person name="Haridas S."/>
            <person name="LaButti K.M."/>
            <person name="Lipzen A."/>
            <person name="Martin F.M."/>
            <person name="Barry K."/>
            <person name="Grigoriev I.V."/>
            <person name="Crous P.W."/>
            <person name="Seidl M.F."/>
        </authorList>
    </citation>
    <scope>NUCLEOTIDE SEQUENCE [LARGE SCALE GENOMIC DNA]</scope>
    <source>
        <strain evidence="2 3">CBS 129764</strain>
    </source>
</reference>
<accession>A0ABR1XS98</accession>
<feature type="compositionally biased region" description="Low complexity" evidence="1">
    <location>
        <begin position="1"/>
        <end position="20"/>
    </location>
</feature>
<feature type="compositionally biased region" description="Acidic residues" evidence="1">
    <location>
        <begin position="572"/>
        <end position="581"/>
    </location>
</feature>
<evidence type="ECO:0000256" key="1">
    <source>
        <dbReference type="SAM" id="MobiDB-lite"/>
    </source>
</evidence>
<protein>
    <submittedName>
        <fullName evidence="2">Uncharacterized protein</fullName>
    </submittedName>
</protein>
<comment type="caution">
    <text evidence="2">The sequence shown here is derived from an EMBL/GenBank/DDBJ whole genome shotgun (WGS) entry which is preliminary data.</text>
</comment>